<dbReference type="AlphaFoldDB" id="V8G3R7"/>
<dbReference type="InterPro" id="IPR058163">
    <property type="entry name" value="LysR-type_TF_proteobact-type"/>
</dbReference>
<dbReference type="Pfam" id="PF00126">
    <property type="entry name" value="HTH_1"/>
    <property type="match status" value="1"/>
</dbReference>
<dbReference type="PATRIC" id="fig|1414851.3.peg.1574"/>
<organism evidence="6 7">
    <name type="scientific">Pelistega indica</name>
    <dbReference type="NCBI Taxonomy" id="1414851"/>
    <lineage>
        <taxon>Bacteria</taxon>
        <taxon>Pseudomonadati</taxon>
        <taxon>Pseudomonadota</taxon>
        <taxon>Betaproteobacteria</taxon>
        <taxon>Burkholderiales</taxon>
        <taxon>Alcaligenaceae</taxon>
        <taxon>Pelistega</taxon>
    </lineage>
</organism>
<dbReference type="Gene3D" id="1.10.10.10">
    <property type="entry name" value="Winged helix-like DNA-binding domain superfamily/Winged helix DNA-binding domain"/>
    <property type="match status" value="1"/>
</dbReference>
<dbReference type="PANTHER" id="PTHR30537">
    <property type="entry name" value="HTH-TYPE TRANSCRIPTIONAL REGULATOR"/>
    <property type="match status" value="1"/>
</dbReference>
<gene>
    <name evidence="6" type="ORF">V757_07630</name>
</gene>
<dbReference type="CDD" id="cd08422">
    <property type="entry name" value="PBP2_CrgA_like"/>
    <property type="match status" value="1"/>
</dbReference>
<dbReference type="OrthoDB" id="9026421at2"/>
<evidence type="ECO:0000256" key="1">
    <source>
        <dbReference type="ARBA" id="ARBA00009437"/>
    </source>
</evidence>
<evidence type="ECO:0000259" key="5">
    <source>
        <dbReference type="PROSITE" id="PS50931"/>
    </source>
</evidence>
<dbReference type="InterPro" id="IPR036388">
    <property type="entry name" value="WH-like_DNA-bd_sf"/>
</dbReference>
<reference evidence="6 7" key="1">
    <citation type="submission" date="2013-11" db="EMBL/GenBank/DDBJ databases">
        <title>Genomic analysis of Pelistega sp. HM-7.</title>
        <authorList>
            <person name="Kumbhare S.V."/>
            <person name="Shetty S.A."/>
            <person name="Sharma O."/>
            <person name="Dhotre D.P."/>
        </authorList>
    </citation>
    <scope>NUCLEOTIDE SEQUENCE [LARGE SCALE GENOMIC DNA]</scope>
    <source>
        <strain evidence="6 7">HM-7</strain>
    </source>
</reference>
<dbReference type="PANTHER" id="PTHR30537:SF35">
    <property type="entry name" value="TRANSCRIPTIONAL REGULATORY PROTEIN"/>
    <property type="match status" value="1"/>
</dbReference>
<dbReference type="Proteomes" id="UP000018766">
    <property type="component" value="Unassembled WGS sequence"/>
</dbReference>
<keyword evidence="4" id="KW-0804">Transcription</keyword>
<dbReference type="GO" id="GO:0003700">
    <property type="term" value="F:DNA-binding transcription factor activity"/>
    <property type="evidence" value="ECO:0007669"/>
    <property type="project" value="InterPro"/>
</dbReference>
<dbReference type="PROSITE" id="PS50931">
    <property type="entry name" value="HTH_LYSR"/>
    <property type="match status" value="1"/>
</dbReference>
<dbReference type="FunFam" id="1.10.10.10:FF:000001">
    <property type="entry name" value="LysR family transcriptional regulator"/>
    <property type="match status" value="1"/>
</dbReference>
<dbReference type="RefSeq" id="WP_023951362.1">
    <property type="nucleotide sequence ID" value="NZ_AYSV01000088.1"/>
</dbReference>
<evidence type="ECO:0000256" key="2">
    <source>
        <dbReference type="ARBA" id="ARBA00023015"/>
    </source>
</evidence>
<evidence type="ECO:0000313" key="6">
    <source>
        <dbReference type="EMBL" id="ETD70588.1"/>
    </source>
</evidence>
<dbReference type="InterPro" id="IPR000847">
    <property type="entry name" value="LysR_HTH_N"/>
</dbReference>
<dbReference type="EMBL" id="AYSV01000088">
    <property type="protein sequence ID" value="ETD70588.1"/>
    <property type="molecule type" value="Genomic_DNA"/>
</dbReference>
<dbReference type="SUPFAM" id="SSF53850">
    <property type="entry name" value="Periplasmic binding protein-like II"/>
    <property type="match status" value="1"/>
</dbReference>
<evidence type="ECO:0000256" key="3">
    <source>
        <dbReference type="ARBA" id="ARBA00023125"/>
    </source>
</evidence>
<keyword evidence="7" id="KW-1185">Reference proteome</keyword>
<dbReference type="GO" id="GO:0043565">
    <property type="term" value="F:sequence-specific DNA binding"/>
    <property type="evidence" value="ECO:0007669"/>
    <property type="project" value="TreeGrafter"/>
</dbReference>
<dbReference type="GO" id="GO:0006351">
    <property type="term" value="P:DNA-templated transcription"/>
    <property type="evidence" value="ECO:0007669"/>
    <property type="project" value="TreeGrafter"/>
</dbReference>
<dbReference type="InterPro" id="IPR036390">
    <property type="entry name" value="WH_DNA-bd_sf"/>
</dbReference>
<dbReference type="Gene3D" id="3.40.190.290">
    <property type="match status" value="1"/>
</dbReference>
<comment type="caution">
    <text evidence="6">The sequence shown here is derived from an EMBL/GenBank/DDBJ whole genome shotgun (WGS) entry which is preliminary data.</text>
</comment>
<proteinExistence type="inferred from homology"/>
<feature type="domain" description="HTH lysR-type" evidence="5">
    <location>
        <begin position="1"/>
        <end position="59"/>
    </location>
</feature>
<dbReference type="InterPro" id="IPR005119">
    <property type="entry name" value="LysR_subst-bd"/>
</dbReference>
<name>V8G3R7_9BURK</name>
<evidence type="ECO:0000313" key="7">
    <source>
        <dbReference type="Proteomes" id="UP000018766"/>
    </source>
</evidence>
<evidence type="ECO:0000256" key="4">
    <source>
        <dbReference type="ARBA" id="ARBA00023163"/>
    </source>
</evidence>
<dbReference type="Pfam" id="PF03466">
    <property type="entry name" value="LysR_substrate"/>
    <property type="match status" value="1"/>
</dbReference>
<protein>
    <submittedName>
        <fullName evidence="6">LysR family transcriptional regulator</fullName>
    </submittedName>
</protein>
<sequence>MDSLQSIRVFCQVVRLGSFTAAADFLNISTAMASKHITSLEQKVQAKLLHRTSRKISLTELGEHYYQQCLSALETLDNAQLEVQQGTIAPKGILKITVPLICCTPYFANLLRLFREKYPDIHLSIYLENKHTNLVEEGFDLALRSTETLEPGLIARPLCKVKFRFVASPNYLNKHGRPTQLDDLKNHGGLLPNYTNLPINMPAVADSNNTLLLKEMALAGMGIAYLPDWLTESYLKNGQLISLLDARNTLMFPTIYAVYVDRKFLSAKVRAFIDFLVEKTASKTLQF</sequence>
<comment type="similarity">
    <text evidence="1">Belongs to the LysR transcriptional regulatory family.</text>
</comment>
<dbReference type="SUPFAM" id="SSF46785">
    <property type="entry name" value="Winged helix' DNA-binding domain"/>
    <property type="match status" value="1"/>
</dbReference>
<accession>V8G3R7</accession>
<keyword evidence="3" id="KW-0238">DNA-binding</keyword>
<keyword evidence="2" id="KW-0805">Transcription regulation</keyword>